<gene>
    <name evidence="1" type="ORF">H7E68_03075</name>
</gene>
<dbReference type="Proteomes" id="UP000585258">
    <property type="component" value="Unassembled WGS sequence"/>
</dbReference>
<protein>
    <submittedName>
        <fullName evidence="1">Uncharacterized protein</fullName>
    </submittedName>
</protein>
<evidence type="ECO:0000313" key="2">
    <source>
        <dbReference type="Proteomes" id="UP000585258"/>
    </source>
</evidence>
<dbReference type="RefSeq" id="WP_185163493.1">
    <property type="nucleotide sequence ID" value="NZ_JACKWY010000002.1"/>
</dbReference>
<reference evidence="1 2" key="1">
    <citation type="submission" date="2020-08" db="EMBL/GenBank/DDBJ databases">
        <title>Clostridia isolated from Swiss meat.</title>
        <authorList>
            <person name="Wambui J."/>
            <person name="Stevens M.J.A."/>
            <person name="Stephan R."/>
        </authorList>
    </citation>
    <scope>NUCLEOTIDE SEQUENCE [LARGE SCALE GENOMIC DNA]</scope>
    <source>
        <strain evidence="1 2">CM001</strain>
    </source>
</reference>
<accession>A0A7X0S9Y6</accession>
<dbReference type="EMBL" id="JACKWY010000002">
    <property type="protein sequence ID" value="MBB6713720.1"/>
    <property type="molecule type" value="Genomic_DNA"/>
</dbReference>
<comment type="caution">
    <text evidence="1">The sequence shown here is derived from an EMBL/GenBank/DDBJ whole genome shotgun (WGS) entry which is preliminary data.</text>
</comment>
<organism evidence="1 2">
    <name type="scientific">Clostridium gasigenes</name>
    <dbReference type="NCBI Taxonomy" id="94869"/>
    <lineage>
        <taxon>Bacteria</taxon>
        <taxon>Bacillati</taxon>
        <taxon>Bacillota</taxon>
        <taxon>Clostridia</taxon>
        <taxon>Eubacteriales</taxon>
        <taxon>Clostridiaceae</taxon>
        <taxon>Clostridium</taxon>
    </lineage>
</organism>
<sequence>MKASASKGIWIPEELWQNEDLIVNEEIIEKKSFVSVLKNKSGQAYDNNFKHKESYKDYEEEGWEGDEPF</sequence>
<proteinExistence type="predicted"/>
<dbReference type="AlphaFoldDB" id="A0A7X0S9Y6"/>
<evidence type="ECO:0000313" key="1">
    <source>
        <dbReference type="EMBL" id="MBB6713720.1"/>
    </source>
</evidence>
<name>A0A7X0S9Y6_9CLOT</name>